<dbReference type="Proteomes" id="UP000679247">
    <property type="component" value="Chromosome"/>
</dbReference>
<evidence type="ECO:0000313" key="2">
    <source>
        <dbReference type="Proteomes" id="UP000679247"/>
    </source>
</evidence>
<name>A0ABX8FFQ5_9BACI</name>
<protein>
    <submittedName>
        <fullName evidence="1">Spore germination protein GerPB</fullName>
    </submittedName>
</protein>
<dbReference type="RefSeq" id="WP_066447692.1">
    <property type="nucleotide sequence ID" value="NZ_CP071709.1"/>
</dbReference>
<gene>
    <name evidence="1" type="ORF">J1899_07225</name>
</gene>
<reference evidence="1 2" key="1">
    <citation type="submission" date="2021-03" db="EMBL/GenBank/DDBJ databases">
        <title>The first data on the complete genome of the tetrodotoxin-producing bacterium.</title>
        <authorList>
            <person name="Melnikova D.I."/>
            <person name="Nijland R."/>
            <person name="Magarlamov T.Y."/>
        </authorList>
    </citation>
    <scope>NUCLEOTIDE SEQUENCE [LARGE SCALE GENOMIC DNA]</scope>
    <source>
        <strain evidence="1 2">1839</strain>
    </source>
</reference>
<organism evidence="1 2">
    <name type="scientific">Cytobacillus gottheilii</name>
    <dbReference type="NCBI Taxonomy" id="859144"/>
    <lineage>
        <taxon>Bacteria</taxon>
        <taxon>Bacillati</taxon>
        <taxon>Bacillota</taxon>
        <taxon>Bacilli</taxon>
        <taxon>Bacillales</taxon>
        <taxon>Bacillaceae</taxon>
        <taxon>Cytobacillus</taxon>
    </lineage>
</organism>
<keyword evidence="2" id="KW-1185">Reference proteome</keyword>
<proteinExistence type="predicted"/>
<dbReference type="InterPro" id="IPR024255">
    <property type="entry name" value="GerPB"/>
</dbReference>
<evidence type="ECO:0000313" key="1">
    <source>
        <dbReference type="EMBL" id="QVY62832.1"/>
    </source>
</evidence>
<dbReference type="EMBL" id="CP071709">
    <property type="protein sequence ID" value="QVY62832.1"/>
    <property type="molecule type" value="Genomic_DNA"/>
</dbReference>
<accession>A0ABX8FFQ5</accession>
<sequence>MNFYIQQSIHINMIKIGGVSNSSVLQIGSAGIIKPASYLYNTGGFTEPAPEVIGEVENMPVTDTLINSPAVPLVAPSNA</sequence>
<dbReference type="Pfam" id="PF10803">
    <property type="entry name" value="GerPB"/>
    <property type="match status" value="1"/>
</dbReference>